<evidence type="ECO:0000259" key="1">
    <source>
        <dbReference type="Pfam" id="PF04376"/>
    </source>
</evidence>
<dbReference type="InterPro" id="IPR007471">
    <property type="entry name" value="N-end_Aminoacyl_Trfase_N"/>
</dbReference>
<dbReference type="Pfam" id="PF04376">
    <property type="entry name" value="ATE_N"/>
    <property type="match status" value="1"/>
</dbReference>
<proteinExistence type="predicted"/>
<evidence type="ECO:0000313" key="3">
    <source>
        <dbReference type="WBParaSite" id="nRc.2.0.1.t18119-RA"/>
    </source>
</evidence>
<dbReference type="PANTHER" id="PTHR21367">
    <property type="entry name" value="ARGININE-TRNA-PROTEIN TRANSFERASE 1"/>
    <property type="match status" value="1"/>
</dbReference>
<dbReference type="Proteomes" id="UP000887565">
    <property type="component" value="Unplaced"/>
</dbReference>
<dbReference type="InterPro" id="IPR030700">
    <property type="entry name" value="N-end_Aminoacyl_Trfase"/>
</dbReference>
<protein>
    <submittedName>
        <fullName evidence="3">N-end aminoacyl transferase N-terminal domain-containing protein</fullName>
    </submittedName>
</protein>
<dbReference type="AlphaFoldDB" id="A0A915IV94"/>
<sequence>MPSGYSIVEYFGESDSECGYCKAAVKPSFGMWAHRLNVEDYQALLDRGWRRMLLDVNFTEKQLRKAKVKRRQKKLDKLTIKNQPAVLYLRSNNPKKVEEYLCPTGQKTEPSHTLNVRLVRSSPPDEMFMATYSESFNIYKKYQIAIHKDAEDSISERGYKRF</sequence>
<keyword evidence="2" id="KW-1185">Reference proteome</keyword>
<dbReference type="GO" id="GO:0005737">
    <property type="term" value="C:cytoplasm"/>
    <property type="evidence" value="ECO:0007669"/>
    <property type="project" value="TreeGrafter"/>
</dbReference>
<feature type="domain" description="N-end aminoacyl transferase N-terminal" evidence="1">
    <location>
        <begin position="16"/>
        <end position="51"/>
    </location>
</feature>
<reference evidence="3" key="1">
    <citation type="submission" date="2022-11" db="UniProtKB">
        <authorList>
            <consortium name="WormBaseParasite"/>
        </authorList>
    </citation>
    <scope>IDENTIFICATION</scope>
</reference>
<organism evidence="2 3">
    <name type="scientific">Romanomermis culicivorax</name>
    <name type="common">Nematode worm</name>
    <dbReference type="NCBI Taxonomy" id="13658"/>
    <lineage>
        <taxon>Eukaryota</taxon>
        <taxon>Metazoa</taxon>
        <taxon>Ecdysozoa</taxon>
        <taxon>Nematoda</taxon>
        <taxon>Enoplea</taxon>
        <taxon>Dorylaimia</taxon>
        <taxon>Mermithida</taxon>
        <taxon>Mermithoidea</taxon>
        <taxon>Mermithidae</taxon>
        <taxon>Romanomermis</taxon>
    </lineage>
</organism>
<name>A0A915IV94_ROMCU</name>
<accession>A0A915IV94</accession>
<dbReference type="WBParaSite" id="nRc.2.0.1.t18119-RA">
    <property type="protein sequence ID" value="nRc.2.0.1.t18119-RA"/>
    <property type="gene ID" value="nRc.2.0.1.g18119"/>
</dbReference>
<evidence type="ECO:0000313" key="2">
    <source>
        <dbReference type="Proteomes" id="UP000887565"/>
    </source>
</evidence>
<dbReference type="GO" id="GO:0004057">
    <property type="term" value="F:arginyl-tRNA--protein transferase activity"/>
    <property type="evidence" value="ECO:0007669"/>
    <property type="project" value="InterPro"/>
</dbReference>
<dbReference type="PANTHER" id="PTHR21367:SF1">
    <property type="entry name" value="ARGINYL-TRNA--PROTEIN TRANSFERASE 1"/>
    <property type="match status" value="1"/>
</dbReference>